<name>A0A1I4L406_9ACTN</name>
<dbReference type="InterPro" id="IPR013024">
    <property type="entry name" value="GGCT-like"/>
</dbReference>
<reference evidence="4 5" key="1">
    <citation type="submission" date="2016-10" db="EMBL/GenBank/DDBJ databases">
        <authorList>
            <person name="de Groot N.N."/>
        </authorList>
    </citation>
    <scope>NUCLEOTIDE SEQUENCE [LARGE SCALE GENOMIC DNA]</scope>
    <source>
        <strain evidence="4 5">DSM 45317</strain>
    </source>
</reference>
<dbReference type="InterPro" id="IPR036568">
    <property type="entry name" value="GGCT-like_sf"/>
</dbReference>
<dbReference type="Proteomes" id="UP000199152">
    <property type="component" value="Unassembled WGS sequence"/>
</dbReference>
<feature type="binding site" evidence="3">
    <location>
        <position position="131"/>
    </location>
    <ligand>
        <name>substrate</name>
    </ligand>
</feature>
<dbReference type="PANTHER" id="PTHR12935">
    <property type="entry name" value="GAMMA-GLUTAMYLCYCLOTRANSFERASE"/>
    <property type="match status" value="1"/>
</dbReference>
<dbReference type="RefSeq" id="WP_091329632.1">
    <property type="nucleotide sequence ID" value="NZ_FOSW01000020.1"/>
</dbReference>
<dbReference type="SUPFAM" id="SSF110857">
    <property type="entry name" value="Gamma-glutamyl cyclotransferase-like"/>
    <property type="match status" value="1"/>
</dbReference>
<accession>A0A1I4L406</accession>
<evidence type="ECO:0000256" key="2">
    <source>
        <dbReference type="PIRSR" id="PIRSR617939-1"/>
    </source>
</evidence>
<dbReference type="InterPro" id="IPR017939">
    <property type="entry name" value="G-Glutamylcylcotransferase"/>
</dbReference>
<keyword evidence="1" id="KW-0456">Lyase</keyword>
<dbReference type="GO" id="GO:0003839">
    <property type="term" value="F:gamma-glutamylcyclotransferase activity"/>
    <property type="evidence" value="ECO:0007669"/>
    <property type="project" value="InterPro"/>
</dbReference>
<dbReference type="AlphaFoldDB" id="A0A1I4L406"/>
<dbReference type="FunCoup" id="A0A1I4L406">
    <property type="interactions" value="32"/>
</dbReference>
<sequence>MGLYAAYGSNMDAAQMLRRCPSSPHLGTGWIRGWRLTFGGEDLGWEGALATLVPDDTLPPDAPPSEALSPGVFVALYDLTEADERALDAWEGGDIDLYRKLHLRVHTLTGDAVAFVYVLDAFEGGLPSARYLGALADAAESAGAPDDYLAELRTRECRSTGL</sequence>
<protein>
    <submittedName>
        <fullName evidence="4">AIG2-like family protein</fullName>
    </submittedName>
</protein>
<keyword evidence="5" id="KW-1185">Reference proteome</keyword>
<dbReference type="EMBL" id="FOSW01000020">
    <property type="protein sequence ID" value="SFL85778.1"/>
    <property type="molecule type" value="Genomic_DNA"/>
</dbReference>
<dbReference type="PANTHER" id="PTHR12935:SF0">
    <property type="entry name" value="GAMMA-GLUTAMYLCYCLOTRANSFERASE"/>
    <property type="match status" value="1"/>
</dbReference>
<evidence type="ECO:0000256" key="1">
    <source>
        <dbReference type="ARBA" id="ARBA00023239"/>
    </source>
</evidence>
<dbReference type="OrthoDB" id="3212194at2"/>
<evidence type="ECO:0000313" key="4">
    <source>
        <dbReference type="EMBL" id="SFL85778.1"/>
    </source>
</evidence>
<evidence type="ECO:0000313" key="5">
    <source>
        <dbReference type="Proteomes" id="UP000199152"/>
    </source>
</evidence>
<evidence type="ECO:0000256" key="3">
    <source>
        <dbReference type="PIRSR" id="PIRSR617939-2"/>
    </source>
</evidence>
<feature type="active site" description="Proton acceptor" evidence="2">
    <location>
        <position position="91"/>
    </location>
</feature>
<dbReference type="Pfam" id="PF13772">
    <property type="entry name" value="AIG2_2"/>
    <property type="match status" value="1"/>
</dbReference>
<dbReference type="Gene3D" id="3.10.490.10">
    <property type="entry name" value="Gamma-glutamyl cyclotransferase-like"/>
    <property type="match status" value="1"/>
</dbReference>
<proteinExistence type="predicted"/>
<dbReference type="InParanoid" id="A0A1I4L406"/>
<dbReference type="STRING" id="504800.SAMN04488085_1204"/>
<gene>
    <name evidence="4" type="ORF">SAMN04488085_1204</name>
</gene>
<organism evidence="4 5">
    <name type="scientific">Geodermatophilus ruber</name>
    <dbReference type="NCBI Taxonomy" id="504800"/>
    <lineage>
        <taxon>Bacteria</taxon>
        <taxon>Bacillati</taxon>
        <taxon>Actinomycetota</taxon>
        <taxon>Actinomycetes</taxon>
        <taxon>Geodermatophilales</taxon>
        <taxon>Geodermatophilaceae</taxon>
        <taxon>Geodermatophilus</taxon>
    </lineage>
</organism>
<feature type="binding site" evidence="3">
    <location>
        <begin position="4"/>
        <end position="9"/>
    </location>
    <ligand>
        <name>substrate</name>
    </ligand>
</feature>
<dbReference type="CDD" id="cd06661">
    <property type="entry name" value="GGCT_like"/>
    <property type="match status" value="1"/>
</dbReference>